<comment type="catalytic activity">
    <reaction evidence="12 14">
        <text>(9Z)-hexadecenoyl-[ACP] + malonyl-[ACP] + H(+) = 3-oxo-(11Z)-octadecenoyl-[ACP] + holo-[ACP] + CO2</text>
        <dbReference type="Rhea" id="RHEA:55040"/>
        <dbReference type="Rhea" id="RHEA-COMP:9623"/>
        <dbReference type="Rhea" id="RHEA-COMP:9685"/>
        <dbReference type="Rhea" id="RHEA-COMP:10800"/>
        <dbReference type="Rhea" id="RHEA-COMP:14074"/>
        <dbReference type="ChEBI" id="CHEBI:15378"/>
        <dbReference type="ChEBI" id="CHEBI:16526"/>
        <dbReference type="ChEBI" id="CHEBI:64479"/>
        <dbReference type="ChEBI" id="CHEBI:78449"/>
        <dbReference type="ChEBI" id="CHEBI:83989"/>
        <dbReference type="ChEBI" id="CHEBI:138538"/>
        <dbReference type="EC" id="2.3.1.179"/>
    </reaction>
</comment>
<dbReference type="FunFam" id="3.40.47.10:FF:000009">
    <property type="entry name" value="3-oxoacyl-[acyl-carrier-protein] synthase 2"/>
    <property type="match status" value="1"/>
</dbReference>
<dbReference type="Proteomes" id="UP000215459">
    <property type="component" value="Unassembled WGS sequence"/>
</dbReference>
<dbReference type="OrthoDB" id="9808669at2"/>
<evidence type="ECO:0000256" key="10">
    <source>
        <dbReference type="ARBA" id="ARBA00023315"/>
    </source>
</evidence>
<dbReference type="InterPro" id="IPR016039">
    <property type="entry name" value="Thiolase-like"/>
</dbReference>
<comment type="function">
    <text evidence="11 14">Involved in the type II fatty acid elongation cycle. Catalyzes the elongation of a wide range of acyl-ACP by the addition of two carbons from malonyl-ACP to an acyl acceptor. Can efficiently catalyze the conversion of palmitoleoyl-ACP (cis-hexadec-9-enoyl-ACP) to cis-vaccenoyl-ACP (cis-octadec-11-enoyl-ACP), an essential step in the thermal regulation of fatty acid composition.</text>
</comment>
<evidence type="ECO:0000256" key="2">
    <source>
        <dbReference type="ARBA" id="ARBA00008467"/>
    </source>
</evidence>
<dbReference type="InterPro" id="IPR020841">
    <property type="entry name" value="PKS_Beta-ketoAc_synthase_dom"/>
</dbReference>
<dbReference type="InterPro" id="IPR014031">
    <property type="entry name" value="Ketoacyl_synth_C"/>
</dbReference>
<dbReference type="EC" id="2.3.1.179" evidence="3 14"/>
<feature type="active site" description="For beta-ketoacyl synthase activity" evidence="15">
    <location>
        <position position="163"/>
    </location>
</feature>
<dbReference type="SMART" id="SM00825">
    <property type="entry name" value="PKS_KS"/>
    <property type="match status" value="1"/>
</dbReference>
<evidence type="ECO:0000256" key="1">
    <source>
        <dbReference type="ARBA" id="ARBA00005194"/>
    </source>
</evidence>
<dbReference type="NCBIfam" id="NF005589">
    <property type="entry name" value="PRK07314.1"/>
    <property type="match status" value="1"/>
</dbReference>
<dbReference type="InterPro" id="IPR017568">
    <property type="entry name" value="3-oxoacyl-ACP_synth-2"/>
</dbReference>
<evidence type="ECO:0000256" key="14">
    <source>
        <dbReference type="PIRNR" id="PIRNR000447"/>
    </source>
</evidence>
<keyword evidence="9 14" id="KW-0275">Fatty acid biosynthesis</keyword>
<dbReference type="PROSITE" id="PS00606">
    <property type="entry name" value="KS3_1"/>
    <property type="match status" value="1"/>
</dbReference>
<evidence type="ECO:0000256" key="4">
    <source>
        <dbReference type="ARBA" id="ARBA00014657"/>
    </source>
</evidence>
<evidence type="ECO:0000256" key="7">
    <source>
        <dbReference type="ARBA" id="ARBA00022832"/>
    </source>
</evidence>
<comment type="pathway">
    <text evidence="1 14">Lipid metabolism; fatty acid biosynthesis.</text>
</comment>
<dbReference type="CDD" id="cd00834">
    <property type="entry name" value="KAS_I_II"/>
    <property type="match status" value="1"/>
</dbReference>
<evidence type="ECO:0000256" key="16">
    <source>
        <dbReference type="RuleBase" id="RU003694"/>
    </source>
</evidence>
<dbReference type="InterPro" id="IPR018201">
    <property type="entry name" value="Ketoacyl_synth_AS"/>
</dbReference>
<evidence type="ECO:0000256" key="6">
    <source>
        <dbReference type="ARBA" id="ARBA00022679"/>
    </source>
</evidence>
<dbReference type="InterPro" id="IPR014030">
    <property type="entry name" value="Ketoacyl_synth_N"/>
</dbReference>
<comment type="similarity">
    <text evidence="2 14 16">Belongs to the thiolase-like superfamily. Beta-ketoacyl-ACP synthases family.</text>
</comment>
<organism evidence="18 19">
    <name type="scientific">Paludifilum halophilum</name>
    <dbReference type="NCBI Taxonomy" id="1642702"/>
    <lineage>
        <taxon>Bacteria</taxon>
        <taxon>Bacillati</taxon>
        <taxon>Bacillota</taxon>
        <taxon>Bacilli</taxon>
        <taxon>Bacillales</taxon>
        <taxon>Thermoactinomycetaceae</taxon>
        <taxon>Paludifilum</taxon>
    </lineage>
</organism>
<dbReference type="Pfam" id="PF00109">
    <property type="entry name" value="ketoacyl-synt"/>
    <property type="match status" value="1"/>
</dbReference>
<reference evidence="18 19" key="1">
    <citation type="submission" date="2017-07" db="EMBL/GenBank/DDBJ databases">
        <title>The genome sequence of Paludifilum halophilum highlights mechanisms for microbial adaptation to high salt environemnts.</title>
        <authorList>
            <person name="Belbahri L."/>
        </authorList>
    </citation>
    <scope>NUCLEOTIDE SEQUENCE [LARGE SCALE GENOMIC DNA]</scope>
    <source>
        <strain evidence="18 19">DSM 102817</strain>
    </source>
</reference>
<feature type="domain" description="Ketosynthase family 3 (KS3)" evidence="17">
    <location>
        <begin position="2"/>
        <end position="410"/>
    </location>
</feature>
<dbReference type="PANTHER" id="PTHR11712:SF336">
    <property type="entry name" value="3-OXOACYL-[ACYL-CARRIER-PROTEIN] SYNTHASE, MITOCHONDRIAL"/>
    <property type="match status" value="1"/>
</dbReference>
<name>A0A235BBD1_9BACL</name>
<keyword evidence="6 14" id="KW-0808">Transferase</keyword>
<dbReference type="PANTHER" id="PTHR11712">
    <property type="entry name" value="POLYKETIDE SYNTHASE-RELATED"/>
    <property type="match status" value="1"/>
</dbReference>
<keyword evidence="7" id="KW-0276">Fatty acid metabolism</keyword>
<sequence>MGRRVVITGCGLVSPIGVNTMDFWNNLISGKSGIGPITRFDTEDFSVKIAGEVRGFDPEAYISKKNVRRMDYFTQYAIAAALQAIDQAELEVSSQLSPRTGVFVSSCNGGFNYIQENVKRLLKHGPKRVSPYFSSATLVNIPSGEISILIGAKGPSGAVVTACATGTSSVGEAMKTIQSGRADVMLAGGTADAITPLDIAAYSNVRALSRRNEEPERASRPFDRDRDGFVIGAGGGVLVLEEAEHAIRRGAKILAELVGYGATTDAYHITAPDPSGSGATRAIQLALEEAKIQPKDVNYINAHGTSTPLNDRMETQAIKSVFGEYTKKILVSSNKSMIGHLMGGAGAVEVIATVYSIMEKRVPPTINCDCPDEELDLNYVPHQAQPCDIEYAISNSFGFGGHNAVLVVRRWHES</sequence>
<evidence type="ECO:0000256" key="15">
    <source>
        <dbReference type="PIRSR" id="PIRSR000447-1"/>
    </source>
</evidence>
<dbReference type="PIRSF" id="PIRSF000447">
    <property type="entry name" value="KAS_II"/>
    <property type="match status" value="1"/>
</dbReference>
<dbReference type="Gene3D" id="3.40.47.10">
    <property type="match status" value="1"/>
</dbReference>
<keyword evidence="5 14" id="KW-0444">Lipid biosynthesis</keyword>
<evidence type="ECO:0000256" key="13">
    <source>
        <dbReference type="ARBA" id="ARBA00047659"/>
    </source>
</evidence>
<evidence type="ECO:0000313" key="19">
    <source>
        <dbReference type="Proteomes" id="UP000215459"/>
    </source>
</evidence>
<evidence type="ECO:0000256" key="11">
    <source>
        <dbReference type="ARBA" id="ARBA00024006"/>
    </source>
</evidence>
<keyword evidence="8" id="KW-0443">Lipid metabolism</keyword>
<dbReference type="UniPathway" id="UPA00094"/>
<keyword evidence="19" id="KW-1185">Reference proteome</keyword>
<dbReference type="GO" id="GO:0005829">
    <property type="term" value="C:cytosol"/>
    <property type="evidence" value="ECO:0007669"/>
    <property type="project" value="TreeGrafter"/>
</dbReference>
<dbReference type="SUPFAM" id="SSF53901">
    <property type="entry name" value="Thiolase-like"/>
    <property type="match status" value="2"/>
</dbReference>
<keyword evidence="10 14" id="KW-0012">Acyltransferase</keyword>
<evidence type="ECO:0000256" key="12">
    <source>
        <dbReference type="ARBA" id="ARBA00047318"/>
    </source>
</evidence>
<dbReference type="Pfam" id="PF02801">
    <property type="entry name" value="Ketoacyl-synt_C"/>
    <property type="match status" value="1"/>
</dbReference>
<dbReference type="InterPro" id="IPR000794">
    <property type="entry name" value="Beta-ketoacyl_synthase"/>
</dbReference>
<evidence type="ECO:0000256" key="5">
    <source>
        <dbReference type="ARBA" id="ARBA00022516"/>
    </source>
</evidence>
<evidence type="ECO:0000256" key="9">
    <source>
        <dbReference type="ARBA" id="ARBA00023160"/>
    </source>
</evidence>
<evidence type="ECO:0000256" key="8">
    <source>
        <dbReference type="ARBA" id="ARBA00023098"/>
    </source>
</evidence>
<evidence type="ECO:0000313" key="18">
    <source>
        <dbReference type="EMBL" id="OYD09614.1"/>
    </source>
</evidence>
<comment type="caution">
    <text evidence="18">The sequence shown here is derived from an EMBL/GenBank/DDBJ whole genome shotgun (WGS) entry which is preliminary data.</text>
</comment>
<dbReference type="PROSITE" id="PS52004">
    <property type="entry name" value="KS3_2"/>
    <property type="match status" value="1"/>
</dbReference>
<dbReference type="AlphaFoldDB" id="A0A235BBD1"/>
<comment type="catalytic activity">
    <reaction evidence="13 14">
        <text>a fatty acyl-[ACP] + malonyl-[ACP] + H(+) = a 3-oxoacyl-[ACP] + holo-[ACP] + CO2</text>
        <dbReference type="Rhea" id="RHEA:22836"/>
        <dbReference type="Rhea" id="RHEA-COMP:9623"/>
        <dbReference type="Rhea" id="RHEA-COMP:9685"/>
        <dbReference type="Rhea" id="RHEA-COMP:9916"/>
        <dbReference type="Rhea" id="RHEA-COMP:14125"/>
        <dbReference type="ChEBI" id="CHEBI:15378"/>
        <dbReference type="ChEBI" id="CHEBI:16526"/>
        <dbReference type="ChEBI" id="CHEBI:64479"/>
        <dbReference type="ChEBI" id="CHEBI:78449"/>
        <dbReference type="ChEBI" id="CHEBI:78776"/>
        <dbReference type="ChEBI" id="CHEBI:138651"/>
    </reaction>
</comment>
<proteinExistence type="inferred from homology"/>
<dbReference type="GO" id="GO:0004315">
    <property type="term" value="F:3-oxoacyl-[acyl-carrier-protein] synthase activity"/>
    <property type="evidence" value="ECO:0007669"/>
    <property type="project" value="UniProtKB-UniRule"/>
</dbReference>
<protein>
    <recommendedName>
        <fullName evidence="4 14">3-oxoacyl-[acyl-carrier-protein] synthase 2</fullName>
        <ecNumber evidence="3 14">2.3.1.179</ecNumber>
    </recommendedName>
</protein>
<dbReference type="GO" id="GO:0006633">
    <property type="term" value="P:fatty acid biosynthetic process"/>
    <property type="evidence" value="ECO:0007669"/>
    <property type="project" value="UniProtKB-UniRule"/>
</dbReference>
<dbReference type="NCBIfam" id="TIGR03150">
    <property type="entry name" value="fabF"/>
    <property type="match status" value="1"/>
</dbReference>
<accession>A0A235BBD1</accession>
<gene>
    <name evidence="18" type="primary">fabF</name>
    <name evidence="18" type="ORF">CHM34_00975</name>
</gene>
<evidence type="ECO:0000256" key="3">
    <source>
        <dbReference type="ARBA" id="ARBA00012356"/>
    </source>
</evidence>
<evidence type="ECO:0000259" key="17">
    <source>
        <dbReference type="PROSITE" id="PS52004"/>
    </source>
</evidence>
<dbReference type="EMBL" id="NOWF01000001">
    <property type="protein sequence ID" value="OYD09614.1"/>
    <property type="molecule type" value="Genomic_DNA"/>
</dbReference>